<protein>
    <submittedName>
        <fullName evidence="3">Uncharacterized protein</fullName>
    </submittedName>
</protein>
<gene>
    <name evidence="3" type="ORF">HHL22_02125</name>
</gene>
<keyword evidence="4" id="KW-1185">Reference proteome</keyword>
<sequence length="121" mass="14101">MLRTAVSFCLLALLALPLAPAHAQPTWWFWLSKPERHGSRKMAGDFRPVYGTYRLHSHERAARRTMPGNFKPNYASYRYHSRERRGFFSFLHFGKRKPGVTYRRQAGSPSHAAPRRSRTTL</sequence>
<reference evidence="3 4" key="1">
    <citation type="submission" date="2020-04" db="EMBL/GenBank/DDBJ databases">
        <title>Hymenobacter polaris sp. nov., isolated from Arctic soil.</title>
        <authorList>
            <person name="Dahal R.H."/>
        </authorList>
    </citation>
    <scope>NUCLEOTIDE SEQUENCE [LARGE SCALE GENOMIC DNA]</scope>
    <source>
        <strain evidence="3 4">RP-2-7</strain>
    </source>
</reference>
<comment type="caution">
    <text evidence="3">The sequence shown here is derived from an EMBL/GenBank/DDBJ whole genome shotgun (WGS) entry which is preliminary data.</text>
</comment>
<feature type="chain" id="PRO_5030743954" evidence="2">
    <location>
        <begin position="24"/>
        <end position="121"/>
    </location>
</feature>
<dbReference type="AlphaFoldDB" id="A0A7Y0AB73"/>
<dbReference type="RefSeq" id="WP_169529319.1">
    <property type="nucleotide sequence ID" value="NZ_JABBGH010000001.1"/>
</dbReference>
<keyword evidence="2" id="KW-0732">Signal</keyword>
<evidence type="ECO:0000313" key="4">
    <source>
        <dbReference type="Proteomes" id="UP000559626"/>
    </source>
</evidence>
<evidence type="ECO:0000313" key="3">
    <source>
        <dbReference type="EMBL" id="NML63992.1"/>
    </source>
</evidence>
<feature type="signal peptide" evidence="2">
    <location>
        <begin position="1"/>
        <end position="23"/>
    </location>
</feature>
<feature type="region of interest" description="Disordered" evidence="1">
    <location>
        <begin position="100"/>
        <end position="121"/>
    </location>
</feature>
<dbReference type="EMBL" id="JABBGH010000001">
    <property type="protein sequence ID" value="NML63992.1"/>
    <property type="molecule type" value="Genomic_DNA"/>
</dbReference>
<name>A0A7Y0AB73_9BACT</name>
<organism evidence="3 4">
    <name type="scientific">Hymenobacter polaris</name>
    <dbReference type="NCBI Taxonomy" id="2682546"/>
    <lineage>
        <taxon>Bacteria</taxon>
        <taxon>Pseudomonadati</taxon>
        <taxon>Bacteroidota</taxon>
        <taxon>Cytophagia</taxon>
        <taxon>Cytophagales</taxon>
        <taxon>Hymenobacteraceae</taxon>
        <taxon>Hymenobacter</taxon>
    </lineage>
</organism>
<evidence type="ECO:0000256" key="1">
    <source>
        <dbReference type="SAM" id="MobiDB-lite"/>
    </source>
</evidence>
<dbReference type="Proteomes" id="UP000559626">
    <property type="component" value="Unassembled WGS sequence"/>
</dbReference>
<proteinExistence type="predicted"/>
<accession>A0A7Y0AB73</accession>
<evidence type="ECO:0000256" key="2">
    <source>
        <dbReference type="SAM" id="SignalP"/>
    </source>
</evidence>